<evidence type="ECO:0000313" key="2">
    <source>
        <dbReference type="EMBL" id="KAK3306146.1"/>
    </source>
</evidence>
<dbReference type="RefSeq" id="XP_062721926.1">
    <property type="nucleotide sequence ID" value="XM_062870738.1"/>
</dbReference>
<dbReference type="EMBL" id="JAUDZG010000004">
    <property type="protein sequence ID" value="KAK3306146.1"/>
    <property type="molecule type" value="Genomic_DNA"/>
</dbReference>
<dbReference type="AlphaFoldDB" id="A0AAJ0GU02"/>
<feature type="region of interest" description="Disordered" evidence="1">
    <location>
        <begin position="314"/>
        <end position="341"/>
    </location>
</feature>
<accession>A0AAJ0GU02</accession>
<protein>
    <submittedName>
        <fullName evidence="2">Uncharacterized protein</fullName>
    </submittedName>
</protein>
<keyword evidence="3" id="KW-1185">Reference proteome</keyword>
<evidence type="ECO:0000256" key="1">
    <source>
        <dbReference type="SAM" id="MobiDB-lite"/>
    </source>
</evidence>
<proteinExistence type="predicted"/>
<gene>
    <name evidence="2" type="ORF">B0T15DRAFT_567852</name>
</gene>
<comment type="caution">
    <text evidence="2">The sequence shown here is derived from an EMBL/GenBank/DDBJ whole genome shotgun (WGS) entry which is preliminary data.</text>
</comment>
<feature type="compositionally biased region" description="Basic and acidic residues" evidence="1">
    <location>
        <begin position="314"/>
        <end position="325"/>
    </location>
</feature>
<name>A0AAJ0GU02_9PEZI</name>
<dbReference type="Proteomes" id="UP001273166">
    <property type="component" value="Unassembled WGS sequence"/>
</dbReference>
<evidence type="ECO:0000313" key="3">
    <source>
        <dbReference type="Proteomes" id="UP001273166"/>
    </source>
</evidence>
<reference evidence="2" key="1">
    <citation type="journal article" date="2023" name="Mol. Phylogenet. Evol.">
        <title>Genome-scale phylogeny and comparative genomics of the fungal order Sordariales.</title>
        <authorList>
            <person name="Hensen N."/>
            <person name="Bonometti L."/>
            <person name="Westerberg I."/>
            <person name="Brannstrom I.O."/>
            <person name="Guillou S."/>
            <person name="Cros-Aarteil S."/>
            <person name="Calhoun S."/>
            <person name="Haridas S."/>
            <person name="Kuo A."/>
            <person name="Mondo S."/>
            <person name="Pangilinan J."/>
            <person name="Riley R."/>
            <person name="LaButti K."/>
            <person name="Andreopoulos B."/>
            <person name="Lipzen A."/>
            <person name="Chen C."/>
            <person name="Yan M."/>
            <person name="Daum C."/>
            <person name="Ng V."/>
            <person name="Clum A."/>
            <person name="Steindorff A."/>
            <person name="Ohm R.A."/>
            <person name="Martin F."/>
            <person name="Silar P."/>
            <person name="Natvig D.O."/>
            <person name="Lalanne C."/>
            <person name="Gautier V."/>
            <person name="Ament-Velasquez S.L."/>
            <person name="Kruys A."/>
            <person name="Hutchinson M.I."/>
            <person name="Powell A.J."/>
            <person name="Barry K."/>
            <person name="Miller A.N."/>
            <person name="Grigoriev I.V."/>
            <person name="Debuchy R."/>
            <person name="Gladieux P."/>
            <person name="Hiltunen Thoren M."/>
            <person name="Johannesson H."/>
        </authorList>
    </citation>
    <scope>NUCLEOTIDE SEQUENCE</scope>
    <source>
        <strain evidence="2">CBS 333.67</strain>
    </source>
</reference>
<feature type="compositionally biased region" description="Polar residues" evidence="1">
    <location>
        <begin position="331"/>
        <end position="341"/>
    </location>
</feature>
<sequence length="341" mass="38722">MEPDRKIEDFKRQSVECLDGVYEEIESFADDVYILSDEHLQALNIRNLAPLDVEEHSVDFGPRFFYPRFTLEQAQQKTVEFVAERGASGGLPAWPKRCRRGSSLTLDRHPLCCPMTHAAFRLEWFLEMTGMGCCHPDEVTCPAVWHGLGWDCLHTCNLVPPGCNHPIRNPRGTLVGDPPRPYSFHVSMVFLIQDPSADKPHIGATVLDSTESGEQDALRSEVAAAIWLLKQQFRRGDFRQHHTLPALVFSFQHDQFGRITQFHFNGQSLMLRQSRLLNFRSDEPTTDAYHMLRWIANQPMGETRFLKPGANMVKEPEVDTDKPDGRLPANVPSSDIQCPGV</sequence>
<reference evidence="2" key="2">
    <citation type="submission" date="2023-06" db="EMBL/GenBank/DDBJ databases">
        <authorList>
            <consortium name="Lawrence Berkeley National Laboratory"/>
            <person name="Mondo S.J."/>
            <person name="Hensen N."/>
            <person name="Bonometti L."/>
            <person name="Westerberg I."/>
            <person name="Brannstrom I.O."/>
            <person name="Guillou S."/>
            <person name="Cros-Aarteil S."/>
            <person name="Calhoun S."/>
            <person name="Haridas S."/>
            <person name="Kuo A."/>
            <person name="Pangilinan J."/>
            <person name="Riley R."/>
            <person name="Labutti K."/>
            <person name="Andreopoulos B."/>
            <person name="Lipzen A."/>
            <person name="Chen C."/>
            <person name="Yanf M."/>
            <person name="Daum C."/>
            <person name="Ng V."/>
            <person name="Clum A."/>
            <person name="Steindorff A."/>
            <person name="Ohm R."/>
            <person name="Martin F."/>
            <person name="Silar P."/>
            <person name="Natvig D."/>
            <person name="Lalanne C."/>
            <person name="Gautier V."/>
            <person name="Ament-Velasquez S.L."/>
            <person name="Kruys A."/>
            <person name="Hutchinson M.I."/>
            <person name="Powell A.J."/>
            <person name="Barry K."/>
            <person name="Miller A.N."/>
            <person name="Grigoriev I.V."/>
            <person name="Debuchy R."/>
            <person name="Gladieux P."/>
            <person name="Thoren M.H."/>
            <person name="Johannesson H."/>
        </authorList>
    </citation>
    <scope>NUCLEOTIDE SEQUENCE</scope>
    <source>
        <strain evidence="2">CBS 333.67</strain>
    </source>
</reference>
<organism evidence="2 3">
    <name type="scientific">Chaetomium strumarium</name>
    <dbReference type="NCBI Taxonomy" id="1170767"/>
    <lineage>
        <taxon>Eukaryota</taxon>
        <taxon>Fungi</taxon>
        <taxon>Dikarya</taxon>
        <taxon>Ascomycota</taxon>
        <taxon>Pezizomycotina</taxon>
        <taxon>Sordariomycetes</taxon>
        <taxon>Sordariomycetidae</taxon>
        <taxon>Sordariales</taxon>
        <taxon>Chaetomiaceae</taxon>
        <taxon>Chaetomium</taxon>
    </lineage>
</organism>
<dbReference type="GeneID" id="87889567"/>